<evidence type="ECO:0000256" key="3">
    <source>
        <dbReference type="ARBA" id="ARBA00022475"/>
    </source>
</evidence>
<evidence type="ECO:0000256" key="1">
    <source>
        <dbReference type="ARBA" id="ARBA00004251"/>
    </source>
</evidence>
<keyword evidence="9 12" id="KW-0472">Membrane</keyword>
<comment type="subcellular location">
    <subcellularLocation>
        <location evidence="1">Cell membrane</location>
        <topology evidence="1">Single-pass type I membrane protein</topology>
    </subcellularLocation>
</comment>
<accession>A0AAN9QJI0</accession>
<dbReference type="PRINTS" id="PR00019">
    <property type="entry name" value="LEURICHRPT"/>
</dbReference>
<proteinExistence type="inferred from homology"/>
<protein>
    <recommendedName>
        <fullName evidence="13">Leucine-rich repeat-containing N-terminal plant-type domain-containing protein</fullName>
    </recommendedName>
</protein>
<dbReference type="EMBL" id="JAYMYQ010000004">
    <property type="protein sequence ID" value="KAK7339920.1"/>
    <property type="molecule type" value="Genomic_DNA"/>
</dbReference>
<dbReference type="InterPro" id="IPR003591">
    <property type="entry name" value="Leu-rich_rpt_typical-subtyp"/>
</dbReference>
<keyword evidence="7" id="KW-0677">Repeat</keyword>
<keyword evidence="11" id="KW-0325">Glycoprotein</keyword>
<evidence type="ECO:0000256" key="8">
    <source>
        <dbReference type="ARBA" id="ARBA00022989"/>
    </source>
</evidence>
<dbReference type="SMART" id="SM00369">
    <property type="entry name" value="LRR_TYP"/>
    <property type="match status" value="9"/>
</dbReference>
<dbReference type="InterPro" id="IPR013210">
    <property type="entry name" value="LRR_N_plant-typ"/>
</dbReference>
<evidence type="ECO:0000256" key="11">
    <source>
        <dbReference type="ARBA" id="ARBA00023180"/>
    </source>
</evidence>
<dbReference type="FunFam" id="3.80.10.10:FF:000041">
    <property type="entry name" value="LRR receptor-like serine/threonine-protein kinase ERECTA"/>
    <property type="match status" value="1"/>
</dbReference>
<dbReference type="AlphaFoldDB" id="A0AAN9QJI0"/>
<comment type="similarity">
    <text evidence="2">Belongs to the RLP family.</text>
</comment>
<name>A0AAN9QJI0_CANGL</name>
<feature type="transmembrane region" description="Helical" evidence="12">
    <location>
        <begin position="913"/>
        <end position="935"/>
    </location>
</feature>
<evidence type="ECO:0000256" key="9">
    <source>
        <dbReference type="ARBA" id="ARBA00023136"/>
    </source>
</evidence>
<evidence type="ECO:0000256" key="6">
    <source>
        <dbReference type="ARBA" id="ARBA00022729"/>
    </source>
</evidence>
<keyword evidence="6" id="KW-0732">Signal</keyword>
<sequence length="977" mass="109170">MKILTFLRLSVIILYSLCFCNHILVVSTLWLEDQQSLLLIMKSNLKFKSENSAKLVTWHEGIDYCEWNGVTCDDKGHVAGLDLSGESIYGGLDNSSSLFSLQNLQVLNLASNNFNSEMPSGFSKLKSLTYLNLSQAGFVGHIPMEISHMRRLVTLDLSSSYLEGSRLKLGNQNLGKLVQNLTRIRQLYLNEVTIGAKGHEWHNALLPLLSLEELSMSNCNLLGPLDSSLIRLQNLSVIRLDQNNLSSPVPEIFANFPNLTTLDLSYCRLTGIFPEKIFQVTTLSVIDISFNNELYGSFPEFPLQGSLLSLNVSNTKVSGALPVSISNLRHLSILDTSKCQLNSRLPSSMSRLKELTYLSLSFNGFTGPIPSLSMSKNLIHLDLSHNRLHGSITYFHFEGLRKLVHIDLHDNLLDGSIPSSLLALPLLRNFHLSDNCFKGQLNEFSNITSSKLEILDLSNNNLQGPIPTSISHLRSLNVLKLTSNMLNGTLKLDVILRLSNLITLDLSYNNLSIDTTVTEVPLSSLPMMFEVKLASCNLTEFPSFLRNQSQISALDLSSNHIRGSIPTWIWQLDSLVQLNISRNLLSDLEGPVQNASSTFKVHDLHSNQLKGKLPQSLCNQPNLLVLDVSYNNFKGRIPECLTQSKNLVVLNLKHNMLDGSISDTFPAHCALRTLDLNGNLLNAPIPKSLVNCTSLEVLDLGNNQINDGFPCFLKALPRLVVMILRENKFHDPIECPQIKGNWHMLQIVDLACNYFTGFLPGKWFKNLEAMMLDESKLNRSVNIFTSVDFSSNGFQGTIPEELMNFTRLHLLNLSNNALTGQIPSSIGNLKELEALDLSKNYFDGEIPKELASLSFLSLLNVSFNRLVGKIPTRGQFSTFPTSSFAGNEELCGPPLTETCSGGGGVHGNYSIKWNIVSVEFGLIFGLGLIFFPLLFWKKLRQRYWKCVDSILCCIFPQLNLECEMRGGKSYEILRWRY</sequence>
<keyword evidence="8 12" id="KW-1133">Transmembrane helix</keyword>
<evidence type="ECO:0000313" key="14">
    <source>
        <dbReference type="EMBL" id="KAK7339920.1"/>
    </source>
</evidence>
<feature type="transmembrane region" description="Helical" evidence="12">
    <location>
        <begin position="12"/>
        <end position="31"/>
    </location>
</feature>
<keyword evidence="4" id="KW-0433">Leucine-rich repeat</keyword>
<dbReference type="SUPFAM" id="SSF52058">
    <property type="entry name" value="L domain-like"/>
    <property type="match status" value="3"/>
</dbReference>
<dbReference type="GO" id="GO:0005886">
    <property type="term" value="C:plasma membrane"/>
    <property type="evidence" value="ECO:0007669"/>
    <property type="project" value="UniProtKB-SubCell"/>
</dbReference>
<keyword evidence="5 12" id="KW-0812">Transmembrane</keyword>
<dbReference type="InterPro" id="IPR032675">
    <property type="entry name" value="LRR_dom_sf"/>
</dbReference>
<dbReference type="Proteomes" id="UP001367508">
    <property type="component" value="Unassembled WGS sequence"/>
</dbReference>
<keyword evidence="3" id="KW-1003">Cell membrane</keyword>
<evidence type="ECO:0000259" key="13">
    <source>
        <dbReference type="Pfam" id="PF08263"/>
    </source>
</evidence>
<evidence type="ECO:0000256" key="5">
    <source>
        <dbReference type="ARBA" id="ARBA00022692"/>
    </source>
</evidence>
<keyword evidence="15" id="KW-1185">Reference proteome</keyword>
<dbReference type="PANTHER" id="PTHR48061">
    <property type="entry name" value="LEUCINE-RICH REPEAT RECEPTOR PROTEIN KINASE EMS1-LIKE-RELATED"/>
    <property type="match status" value="1"/>
</dbReference>
<dbReference type="PANTHER" id="PTHR48061:SF2">
    <property type="entry name" value="RECEPTOR LIKE PROTEIN 30-LIKE"/>
    <property type="match status" value="1"/>
</dbReference>
<dbReference type="Pfam" id="PF08263">
    <property type="entry name" value="LRRNT_2"/>
    <property type="match status" value="1"/>
</dbReference>
<reference evidence="14 15" key="1">
    <citation type="submission" date="2024-01" db="EMBL/GenBank/DDBJ databases">
        <title>The genomes of 5 underutilized Papilionoideae crops provide insights into root nodulation and disease resistanc.</title>
        <authorList>
            <person name="Jiang F."/>
        </authorList>
    </citation>
    <scope>NUCLEOTIDE SEQUENCE [LARGE SCALE GENOMIC DNA]</scope>
    <source>
        <strain evidence="14">LVBAO_FW01</strain>
        <tissue evidence="14">Leaves</tissue>
    </source>
</reference>
<evidence type="ECO:0000256" key="12">
    <source>
        <dbReference type="SAM" id="Phobius"/>
    </source>
</evidence>
<evidence type="ECO:0000256" key="10">
    <source>
        <dbReference type="ARBA" id="ARBA00023170"/>
    </source>
</evidence>
<dbReference type="InterPro" id="IPR001611">
    <property type="entry name" value="Leu-rich_rpt"/>
</dbReference>
<evidence type="ECO:0000256" key="4">
    <source>
        <dbReference type="ARBA" id="ARBA00022614"/>
    </source>
</evidence>
<dbReference type="InterPro" id="IPR046956">
    <property type="entry name" value="RLP23-like"/>
</dbReference>
<dbReference type="Pfam" id="PF00560">
    <property type="entry name" value="LRR_1"/>
    <property type="match status" value="9"/>
</dbReference>
<dbReference type="Pfam" id="PF13855">
    <property type="entry name" value="LRR_8"/>
    <property type="match status" value="1"/>
</dbReference>
<dbReference type="Gene3D" id="3.80.10.10">
    <property type="entry name" value="Ribonuclease Inhibitor"/>
    <property type="match status" value="5"/>
</dbReference>
<comment type="caution">
    <text evidence="14">The sequence shown here is derived from an EMBL/GenBank/DDBJ whole genome shotgun (WGS) entry which is preliminary data.</text>
</comment>
<feature type="domain" description="Leucine-rich repeat-containing N-terminal plant-type" evidence="13">
    <location>
        <begin position="32"/>
        <end position="73"/>
    </location>
</feature>
<evidence type="ECO:0000256" key="7">
    <source>
        <dbReference type="ARBA" id="ARBA00022737"/>
    </source>
</evidence>
<evidence type="ECO:0000313" key="15">
    <source>
        <dbReference type="Proteomes" id="UP001367508"/>
    </source>
</evidence>
<dbReference type="FunFam" id="3.80.10.10:FF:000095">
    <property type="entry name" value="LRR receptor-like serine/threonine-protein kinase GSO1"/>
    <property type="match status" value="1"/>
</dbReference>
<organism evidence="14 15">
    <name type="scientific">Canavalia gladiata</name>
    <name type="common">Sword bean</name>
    <name type="synonym">Dolichos gladiatus</name>
    <dbReference type="NCBI Taxonomy" id="3824"/>
    <lineage>
        <taxon>Eukaryota</taxon>
        <taxon>Viridiplantae</taxon>
        <taxon>Streptophyta</taxon>
        <taxon>Embryophyta</taxon>
        <taxon>Tracheophyta</taxon>
        <taxon>Spermatophyta</taxon>
        <taxon>Magnoliopsida</taxon>
        <taxon>eudicotyledons</taxon>
        <taxon>Gunneridae</taxon>
        <taxon>Pentapetalae</taxon>
        <taxon>rosids</taxon>
        <taxon>fabids</taxon>
        <taxon>Fabales</taxon>
        <taxon>Fabaceae</taxon>
        <taxon>Papilionoideae</taxon>
        <taxon>50 kb inversion clade</taxon>
        <taxon>NPAAA clade</taxon>
        <taxon>indigoferoid/millettioid clade</taxon>
        <taxon>Phaseoleae</taxon>
        <taxon>Canavalia</taxon>
    </lineage>
</organism>
<evidence type="ECO:0000256" key="2">
    <source>
        <dbReference type="ARBA" id="ARBA00009592"/>
    </source>
</evidence>
<keyword evidence="10" id="KW-0675">Receptor</keyword>
<gene>
    <name evidence="14" type="ORF">VNO77_20607</name>
</gene>